<keyword evidence="5" id="KW-0067">ATP-binding</keyword>
<evidence type="ECO:0000256" key="4">
    <source>
        <dbReference type="ARBA" id="ARBA00022763"/>
    </source>
</evidence>
<dbReference type="InterPro" id="IPR004604">
    <property type="entry name" value="DNA_recomb/repair_RecN"/>
</dbReference>
<dbReference type="PANTHER" id="PTHR11059">
    <property type="entry name" value="DNA REPAIR PROTEIN RECN"/>
    <property type="match status" value="1"/>
</dbReference>
<feature type="region of interest" description="Disordered" evidence="9">
    <location>
        <begin position="570"/>
        <end position="591"/>
    </location>
</feature>
<dbReference type="CDD" id="cd03241">
    <property type="entry name" value="ABC_RecN"/>
    <property type="match status" value="1"/>
</dbReference>
<feature type="domain" description="AAA+ ATPase" evidence="10">
    <location>
        <begin position="21"/>
        <end position="545"/>
    </location>
</feature>
<keyword evidence="3" id="KW-0547">Nucleotide-binding</keyword>
<dbReference type="SMART" id="SM00382">
    <property type="entry name" value="AAA"/>
    <property type="match status" value="1"/>
</dbReference>
<evidence type="ECO:0000256" key="7">
    <source>
        <dbReference type="ARBA" id="ARBA00033408"/>
    </source>
</evidence>
<comment type="similarity">
    <text evidence="1 8">Belongs to the RecN family.</text>
</comment>
<evidence type="ECO:0000256" key="9">
    <source>
        <dbReference type="SAM" id="MobiDB-lite"/>
    </source>
</evidence>
<dbReference type="EMBL" id="AP026800">
    <property type="protein sequence ID" value="BDR54749.1"/>
    <property type="molecule type" value="Genomic_DNA"/>
</dbReference>
<evidence type="ECO:0000256" key="3">
    <source>
        <dbReference type="ARBA" id="ARBA00022741"/>
    </source>
</evidence>
<keyword evidence="4 8" id="KW-0227">DNA damage</keyword>
<feature type="region of interest" description="Disordered" evidence="9">
    <location>
        <begin position="460"/>
        <end position="482"/>
    </location>
</feature>
<keyword evidence="12" id="KW-1185">Reference proteome</keyword>
<evidence type="ECO:0000256" key="5">
    <source>
        <dbReference type="ARBA" id="ARBA00022840"/>
    </source>
</evidence>
<gene>
    <name evidence="11" type="primary">recN</name>
    <name evidence="11" type="ORF">KIMH_08600</name>
</gene>
<protein>
    <recommendedName>
        <fullName evidence="2 8">DNA repair protein RecN</fullName>
    </recommendedName>
    <alternativeName>
        <fullName evidence="7 8">Recombination protein N</fullName>
    </alternativeName>
</protein>
<sequence length="591" mass="62871">MLEELEVRDLGPIHHALLSPAPGMTAITGETGAGKSMLLNAIGLISGAPAQTARIAPGQEAAWAQGVFAVNADSPAAHILEDAGMELEDGQLFLARSVPEQGRSRSLVNGHTMPRTLLADVSAQLVTIHGQSDQMRMAAPARQRDFLDRYAGDGVELDAYRLAWERLQELDKRLTQLSEQQVGALQQADYLRQSIARIDQVAPRAGEDAELKEHRDRIEHAAQIGEGVTGALAALDASQLAADVDVDAPSVAALLDQAIQSLQAVGVNDLFDDPIQRLRSMSADLSDLVFGLAQQIDGEGESGDLDKLNARIHDIEELKERWGPTIEDVLAWREQAGYDLEDMDASPEKVQALRGEREEAHALALEAAQTLSSKRQEAGKRLSAQVSEELNALAMSGAALSVQVAARADSRLDAHGVDDVSFLFTPFPGSPQLPMGSSASGGELSRLMLAMELVAAEAKGSPAGKSQAKAKKGSNAASAASHPTELGERVTFIFDEVDAGVGGKTAVELGKRLALLAQSAQVIVVTHLAQVASWADRQFVVVKESGSGATNTSVEEVSEAKREQEIARMLAGSESDTSLQHARELLESSRL</sequence>
<dbReference type="InterPro" id="IPR027417">
    <property type="entry name" value="P-loop_NTPase"/>
</dbReference>
<proteinExistence type="inferred from homology"/>
<dbReference type="InterPro" id="IPR003593">
    <property type="entry name" value="AAA+_ATPase"/>
</dbReference>
<dbReference type="PIRSF" id="PIRSF003128">
    <property type="entry name" value="RecN"/>
    <property type="match status" value="1"/>
</dbReference>
<feature type="compositionally biased region" description="Basic and acidic residues" evidence="9">
    <location>
        <begin position="581"/>
        <end position="591"/>
    </location>
</feature>
<evidence type="ECO:0000313" key="11">
    <source>
        <dbReference type="EMBL" id="BDR54749.1"/>
    </source>
</evidence>
<dbReference type="Proteomes" id="UP001321748">
    <property type="component" value="Chromosome"/>
</dbReference>
<evidence type="ECO:0000313" key="12">
    <source>
        <dbReference type="Proteomes" id="UP001321748"/>
    </source>
</evidence>
<reference evidence="11 12" key="1">
    <citation type="journal article" date="2023" name="Microbiol. Spectr.">
        <title>Symbiosis of Carpenter Bees with Uncharacterized Lactic Acid Bacteria Showing NAD Auxotrophy.</title>
        <authorList>
            <person name="Kawasaki S."/>
            <person name="Ozawa K."/>
            <person name="Mori T."/>
            <person name="Yamamoto A."/>
            <person name="Ito M."/>
            <person name="Ohkuma M."/>
            <person name="Sakamoto M."/>
            <person name="Matsutani M."/>
        </authorList>
    </citation>
    <scope>NUCLEOTIDE SEQUENCE [LARGE SCALE GENOMIC DNA]</scope>
    <source>
        <strain evidence="11 12">KimH</strain>
    </source>
</reference>
<evidence type="ECO:0000256" key="6">
    <source>
        <dbReference type="ARBA" id="ARBA00023204"/>
    </source>
</evidence>
<dbReference type="PANTHER" id="PTHR11059:SF0">
    <property type="entry name" value="DNA REPAIR PROTEIN RECN"/>
    <property type="match status" value="1"/>
</dbReference>
<dbReference type="Gene3D" id="3.40.50.300">
    <property type="entry name" value="P-loop containing nucleotide triphosphate hydrolases"/>
    <property type="match status" value="2"/>
</dbReference>
<dbReference type="SUPFAM" id="SSF52540">
    <property type="entry name" value="P-loop containing nucleoside triphosphate hydrolases"/>
    <property type="match status" value="1"/>
</dbReference>
<dbReference type="RefSeq" id="WP_317642264.1">
    <property type="nucleotide sequence ID" value="NZ_AP026800.1"/>
</dbReference>
<keyword evidence="6 8" id="KW-0234">DNA repair</keyword>
<evidence type="ECO:0000256" key="8">
    <source>
        <dbReference type="PIRNR" id="PIRNR003128"/>
    </source>
</evidence>
<organism evidence="11 12">
    <name type="scientific">Bombiscardovia apis</name>
    <dbReference type="NCBI Taxonomy" id="2932182"/>
    <lineage>
        <taxon>Bacteria</taxon>
        <taxon>Bacillati</taxon>
        <taxon>Actinomycetota</taxon>
        <taxon>Actinomycetes</taxon>
        <taxon>Bifidobacteriales</taxon>
        <taxon>Bifidobacteriaceae</taxon>
        <taxon>Bombiscardovia</taxon>
    </lineage>
</organism>
<accession>A0ABM8BCW7</accession>
<name>A0ABM8BCW7_9BIFI</name>
<comment type="function">
    <text evidence="8">May be involved in recombinational repair of damaged DNA.</text>
</comment>
<feature type="compositionally biased region" description="Low complexity" evidence="9">
    <location>
        <begin position="460"/>
        <end position="481"/>
    </location>
</feature>
<evidence type="ECO:0000256" key="1">
    <source>
        <dbReference type="ARBA" id="ARBA00009441"/>
    </source>
</evidence>
<evidence type="ECO:0000256" key="2">
    <source>
        <dbReference type="ARBA" id="ARBA00021315"/>
    </source>
</evidence>
<evidence type="ECO:0000259" key="10">
    <source>
        <dbReference type="SMART" id="SM00382"/>
    </source>
</evidence>